<dbReference type="PANTHER" id="PTHR38134:SF2">
    <property type="entry name" value="GALACTOKINASE"/>
    <property type="match status" value="1"/>
</dbReference>
<sequence length="338" mass="38776">MLKELAPHFQFFIASEIPESYFRRFTPELTFRKVSLDTGCAQADFIAVDRPRSFLNLAQFLEHEESLCEKEIQWLEENEIDLLISDVPSVPIKAASEIGIPSMVIANFNWHDIYSGFPEASRYPELISTLRDHYSTCNMQVLPQLHLENNVIPRLETIGLLSLPGCDIRNELQELLPENARNRPWVFIYLGQYDCSEIQWQKLEQMSDYFFLTRDEVPEDIACPNLEVLDEHFAFPDLMASSDLVLTKAGYSTLATAFSHNKPVVTCERPGFKEFEAVQSFLTDNNIGQILASEPFYNLEWQDSIKKALKLTVKDKIETHGERDIKTLIDNLLNTSSG</sequence>
<name>A0A7T0BXC6_9BACT</name>
<protein>
    <recommendedName>
        <fullName evidence="3">Glycosyl transferase family 28 C-terminal domain-containing protein</fullName>
    </recommendedName>
</protein>
<reference evidence="1 2" key="1">
    <citation type="submission" date="2020-02" db="EMBL/GenBank/DDBJ databases">
        <title>Genomic and physiological characterization of two novel Nitrospinaceae genera.</title>
        <authorList>
            <person name="Mueller A.J."/>
            <person name="Jung M.-Y."/>
            <person name="Strachan C.R."/>
            <person name="Herbold C.W."/>
            <person name="Kirkegaard R.H."/>
            <person name="Daims H."/>
        </authorList>
    </citation>
    <scope>NUCLEOTIDE SEQUENCE [LARGE SCALE GENOMIC DNA]</scope>
    <source>
        <strain evidence="1">EB</strain>
    </source>
</reference>
<proteinExistence type="predicted"/>
<evidence type="ECO:0008006" key="3">
    <source>
        <dbReference type="Google" id="ProtNLM"/>
    </source>
</evidence>
<dbReference type="KEGG" id="nli:G3M70_12500"/>
<evidence type="ECO:0000313" key="1">
    <source>
        <dbReference type="EMBL" id="QPJ62649.1"/>
    </source>
</evidence>
<organism evidence="1 2">
    <name type="scientific">Candidatus Nitronauta litoralis</name>
    <dbReference type="NCBI Taxonomy" id="2705533"/>
    <lineage>
        <taxon>Bacteria</taxon>
        <taxon>Pseudomonadati</taxon>
        <taxon>Nitrospinota/Tectimicrobiota group</taxon>
        <taxon>Nitrospinota</taxon>
        <taxon>Nitrospinia</taxon>
        <taxon>Nitrospinales</taxon>
        <taxon>Nitrospinaceae</taxon>
        <taxon>Candidatus Nitronauta</taxon>
    </lineage>
</organism>
<dbReference type="Proteomes" id="UP000594688">
    <property type="component" value="Chromosome"/>
</dbReference>
<dbReference type="Gene3D" id="3.40.50.2000">
    <property type="entry name" value="Glycogen Phosphorylase B"/>
    <property type="match status" value="1"/>
</dbReference>
<accession>A0A7T0BXC6</accession>
<gene>
    <name evidence="1" type="ORF">G3M70_12500</name>
</gene>
<dbReference type="PANTHER" id="PTHR38134">
    <property type="entry name" value="SLR1395 PROTEIN"/>
    <property type="match status" value="1"/>
</dbReference>
<dbReference type="AlphaFoldDB" id="A0A7T0BXC6"/>
<dbReference type="SUPFAM" id="SSF53756">
    <property type="entry name" value="UDP-Glycosyltransferase/glycogen phosphorylase"/>
    <property type="match status" value="1"/>
</dbReference>
<evidence type="ECO:0000313" key="2">
    <source>
        <dbReference type="Proteomes" id="UP000594688"/>
    </source>
</evidence>
<dbReference type="InterPro" id="IPR053205">
    <property type="entry name" value="GHMP_kinase_L-arabinokinase"/>
</dbReference>
<dbReference type="EMBL" id="CP048685">
    <property type="protein sequence ID" value="QPJ62649.1"/>
    <property type="molecule type" value="Genomic_DNA"/>
</dbReference>